<keyword evidence="8" id="KW-1185">Reference proteome</keyword>
<dbReference type="AlphaFoldDB" id="A0A2T7UF82"/>
<proteinExistence type="predicted"/>
<dbReference type="Gene3D" id="2.40.30.10">
    <property type="entry name" value="Translation factors"/>
    <property type="match status" value="1"/>
</dbReference>
<dbReference type="STRING" id="1293045.H663_05445"/>
<organism evidence="7 8">
    <name type="scientific">Limnohabitans planktonicus II-D5</name>
    <dbReference type="NCBI Taxonomy" id="1293045"/>
    <lineage>
        <taxon>Bacteria</taxon>
        <taxon>Pseudomonadati</taxon>
        <taxon>Pseudomonadota</taxon>
        <taxon>Betaproteobacteria</taxon>
        <taxon>Burkholderiales</taxon>
        <taxon>Comamonadaceae</taxon>
        <taxon>Limnohabitans</taxon>
    </lineage>
</organism>
<dbReference type="GO" id="GO:0010181">
    <property type="term" value="F:FMN binding"/>
    <property type="evidence" value="ECO:0007669"/>
    <property type="project" value="InterPro"/>
</dbReference>
<protein>
    <recommendedName>
        <fullName evidence="3">NADPH--hemoprotein reductase</fullName>
        <ecNumber evidence="3">1.6.2.4</ecNumber>
    </recommendedName>
</protein>
<dbReference type="Pfam" id="PF00175">
    <property type="entry name" value="NAD_binding_1"/>
    <property type="match status" value="1"/>
</dbReference>
<feature type="transmembrane region" description="Helical" evidence="4">
    <location>
        <begin position="289"/>
        <end position="315"/>
    </location>
</feature>
<dbReference type="PROSITE" id="PS50902">
    <property type="entry name" value="FLAVODOXIN_LIKE"/>
    <property type="match status" value="1"/>
</dbReference>
<dbReference type="PRINTS" id="PR00371">
    <property type="entry name" value="FPNCR"/>
</dbReference>
<evidence type="ECO:0000259" key="5">
    <source>
        <dbReference type="PROSITE" id="PS50902"/>
    </source>
</evidence>
<keyword evidence="4" id="KW-0472">Membrane</keyword>
<dbReference type="RefSeq" id="WP_053170569.1">
    <property type="nucleotide sequence ID" value="NZ_LFYT02000006.1"/>
</dbReference>
<evidence type="ECO:0000313" key="7">
    <source>
        <dbReference type="EMBL" id="PVE43349.1"/>
    </source>
</evidence>
<dbReference type="PANTHER" id="PTHR19384">
    <property type="entry name" value="NITRIC OXIDE SYNTHASE-RELATED"/>
    <property type="match status" value="1"/>
</dbReference>
<sequence>MSWKAIHRWLGLTLGTLAVVLGISGAILAIDPVQQAWNAPAALGDLTAATLVERVTRTVPDAQEIRHLPSGAIVVFSFAGEQPQASYVDPADGGVLGPWQASALPRWVKNLHRSLLLGDAGRWLAAGIALVMAVLCASALVLLLRRMGGWQRLTKKVRGTLAQRTHVVTGRVVLLVLLLTSVTALTMSASTLGLVVLDAGTEPEVLSVVSGQPALPGAQLAPLQSLLVKDLRKLNVPGVTDPEDSWKLTTAKGQGWIDRYSGQMLAWQEASLAQRVYDLAVVLHTGESAWLWAVVLGLVGASVLLFWLSGFFIWWQARNQTPKITGNAPMAQADVLIFVASEGGSTWGFAQTLQDALRKCDHRVHTSALENIQTTAATRQVLVLAATYGEGQAPAHASGALALISKLKANNVPVTVLGFGDRQYPAFCAFAESLDQTLRKQRWPALLPLECIHQQSAQQFARWGLALAQALNEPLVLEHVPRLPPTTVLTLIGRQNFAPAGGHPTAILRFAWPARGLRTCLGTHGLARFSAGDLVGIVPPGSSVPRFYSLASGWQDGFLEICVRQMPGGQCSTHLLGLQTHDAIQAFIRPNPGFALPQTRKPVLLIGAGTGVAPLAGFIRRNDLMRPMHLYFGGRDPAKDFYFGPEIERWLGEGRLSTLQTVFSRVPQGGGYVQDALRRDAERLRHWVSQGAVFRVCGSRAMAQGVADVLDSVLAPLQLSVAKLKAKERYAEDVF</sequence>
<evidence type="ECO:0000256" key="2">
    <source>
        <dbReference type="ARBA" id="ARBA00022643"/>
    </source>
</evidence>
<dbReference type="Pfam" id="PF03929">
    <property type="entry name" value="PepSY_TM"/>
    <property type="match status" value="1"/>
</dbReference>
<name>A0A2T7UF82_9BURK</name>
<evidence type="ECO:0000256" key="3">
    <source>
        <dbReference type="ARBA" id="ARBA00023797"/>
    </source>
</evidence>
<accession>A0A2T7UF82</accession>
<evidence type="ECO:0000256" key="1">
    <source>
        <dbReference type="ARBA" id="ARBA00022630"/>
    </source>
</evidence>
<dbReference type="PANTHER" id="PTHR19384:SF17">
    <property type="entry name" value="NADPH--CYTOCHROME P450 REDUCTASE"/>
    <property type="match status" value="1"/>
</dbReference>
<keyword evidence="4" id="KW-0812">Transmembrane</keyword>
<feature type="domain" description="FAD-binding FR-type" evidence="6">
    <location>
        <begin position="484"/>
        <end position="597"/>
    </location>
</feature>
<keyword evidence="4" id="KW-1133">Transmembrane helix</keyword>
<dbReference type="EMBL" id="LFYT02000006">
    <property type="protein sequence ID" value="PVE43349.1"/>
    <property type="molecule type" value="Genomic_DNA"/>
</dbReference>
<reference evidence="7" key="1">
    <citation type="submission" date="2017-04" db="EMBL/GenBank/DDBJ databases">
        <title>Unexpected and diverse lifestyles within the genus Limnohabitans.</title>
        <authorList>
            <person name="Kasalicky V."/>
            <person name="Mehrshad M."/>
            <person name="Andrei S.-A."/>
            <person name="Salcher M."/>
            <person name="Kratochvilova H."/>
            <person name="Simek K."/>
            <person name="Ghai R."/>
        </authorList>
    </citation>
    <scope>NUCLEOTIDE SEQUENCE [LARGE SCALE GENOMIC DNA]</scope>
    <source>
        <strain evidence="7">II-D5</strain>
    </source>
</reference>
<dbReference type="InterPro" id="IPR017927">
    <property type="entry name" value="FAD-bd_FR_type"/>
</dbReference>
<dbReference type="InterPro" id="IPR029039">
    <property type="entry name" value="Flavoprotein-like_sf"/>
</dbReference>
<dbReference type="InterPro" id="IPR008254">
    <property type="entry name" value="Flavodoxin/NO_synth"/>
</dbReference>
<feature type="domain" description="Flavodoxin-like" evidence="5">
    <location>
        <begin position="335"/>
        <end position="468"/>
    </location>
</feature>
<evidence type="ECO:0000256" key="4">
    <source>
        <dbReference type="SAM" id="Phobius"/>
    </source>
</evidence>
<dbReference type="SUPFAM" id="SSF52343">
    <property type="entry name" value="Ferredoxin reductase-like, C-terminal NADP-linked domain"/>
    <property type="match status" value="1"/>
</dbReference>
<dbReference type="InterPro" id="IPR005625">
    <property type="entry name" value="PepSY-ass_TM"/>
</dbReference>
<dbReference type="Proteomes" id="UP000037507">
    <property type="component" value="Unassembled WGS sequence"/>
</dbReference>
<dbReference type="InterPro" id="IPR017938">
    <property type="entry name" value="Riboflavin_synthase-like_b-brl"/>
</dbReference>
<dbReference type="CDD" id="cd06201">
    <property type="entry name" value="SiR_like2"/>
    <property type="match status" value="1"/>
</dbReference>
<dbReference type="SUPFAM" id="SSF63380">
    <property type="entry name" value="Riboflavin synthase domain-like"/>
    <property type="match status" value="1"/>
</dbReference>
<keyword evidence="2" id="KW-0288">FMN</keyword>
<dbReference type="Gene3D" id="3.40.50.80">
    <property type="entry name" value="Nucleotide-binding domain of ferredoxin-NADP reductase (FNR) module"/>
    <property type="match status" value="1"/>
</dbReference>
<dbReference type="GO" id="GO:0004783">
    <property type="term" value="F:sulfite reductase (NADPH) activity"/>
    <property type="evidence" value="ECO:0007669"/>
    <property type="project" value="TreeGrafter"/>
</dbReference>
<dbReference type="OrthoDB" id="9816402at2"/>
<feature type="transmembrane region" description="Helical" evidence="4">
    <location>
        <begin position="123"/>
        <end position="144"/>
    </location>
</feature>
<feature type="transmembrane region" description="Helical" evidence="4">
    <location>
        <begin position="172"/>
        <end position="197"/>
    </location>
</feature>
<gene>
    <name evidence="7" type="ORF">H663_007220</name>
</gene>
<dbReference type="InterPro" id="IPR001433">
    <property type="entry name" value="OxRdtase_FAD/NAD-bd"/>
</dbReference>
<keyword evidence="1" id="KW-0285">Flavoprotein</keyword>
<evidence type="ECO:0000259" key="6">
    <source>
        <dbReference type="PROSITE" id="PS51384"/>
    </source>
</evidence>
<evidence type="ECO:0000313" key="8">
    <source>
        <dbReference type="Proteomes" id="UP000037507"/>
    </source>
</evidence>
<dbReference type="Gene3D" id="3.40.50.360">
    <property type="match status" value="1"/>
</dbReference>
<comment type="caution">
    <text evidence="7">The sequence shown here is derived from an EMBL/GenBank/DDBJ whole genome shotgun (WGS) entry which is preliminary data.</text>
</comment>
<dbReference type="SUPFAM" id="SSF52218">
    <property type="entry name" value="Flavoproteins"/>
    <property type="match status" value="1"/>
</dbReference>
<dbReference type="GO" id="GO:0005829">
    <property type="term" value="C:cytosol"/>
    <property type="evidence" value="ECO:0007669"/>
    <property type="project" value="TreeGrafter"/>
</dbReference>
<dbReference type="Pfam" id="PF00258">
    <property type="entry name" value="Flavodoxin_1"/>
    <property type="match status" value="1"/>
</dbReference>
<dbReference type="GO" id="GO:0050660">
    <property type="term" value="F:flavin adenine dinucleotide binding"/>
    <property type="evidence" value="ECO:0007669"/>
    <property type="project" value="TreeGrafter"/>
</dbReference>
<dbReference type="PROSITE" id="PS51384">
    <property type="entry name" value="FAD_FR"/>
    <property type="match status" value="1"/>
</dbReference>
<dbReference type="EC" id="1.6.2.4" evidence="3"/>
<dbReference type="InterPro" id="IPR039261">
    <property type="entry name" value="FNR_nucleotide-bd"/>
</dbReference>
<dbReference type="InterPro" id="IPR001709">
    <property type="entry name" value="Flavoprot_Pyr_Nucl_cyt_Rdtase"/>
</dbReference>